<organism evidence="1 2">
    <name type="scientific">Araneus ventricosus</name>
    <name type="common">Orbweaver spider</name>
    <name type="synonym">Epeira ventricosa</name>
    <dbReference type="NCBI Taxonomy" id="182803"/>
    <lineage>
        <taxon>Eukaryota</taxon>
        <taxon>Metazoa</taxon>
        <taxon>Ecdysozoa</taxon>
        <taxon>Arthropoda</taxon>
        <taxon>Chelicerata</taxon>
        <taxon>Arachnida</taxon>
        <taxon>Araneae</taxon>
        <taxon>Araneomorphae</taxon>
        <taxon>Entelegynae</taxon>
        <taxon>Araneoidea</taxon>
        <taxon>Araneidae</taxon>
        <taxon>Araneus</taxon>
    </lineage>
</organism>
<evidence type="ECO:0000313" key="1">
    <source>
        <dbReference type="EMBL" id="GBN45211.1"/>
    </source>
</evidence>
<keyword evidence="2" id="KW-1185">Reference proteome</keyword>
<dbReference type="AlphaFoldDB" id="A0A4Y2P1N1"/>
<name>A0A4Y2P1N1_ARAVE</name>
<protein>
    <submittedName>
        <fullName evidence="1">Uncharacterized protein</fullName>
    </submittedName>
</protein>
<dbReference type="EMBL" id="BGPR01010266">
    <property type="protein sequence ID" value="GBN45211.1"/>
    <property type="molecule type" value="Genomic_DNA"/>
</dbReference>
<accession>A0A4Y2P1N1</accession>
<comment type="caution">
    <text evidence="1">The sequence shown here is derived from an EMBL/GenBank/DDBJ whole genome shotgun (WGS) entry which is preliminary data.</text>
</comment>
<evidence type="ECO:0000313" key="2">
    <source>
        <dbReference type="Proteomes" id="UP000499080"/>
    </source>
</evidence>
<sequence length="99" mass="11244">MMNLGFVMSLQNQNNSRWSGGTHGPPLHTKKFKTLSAHKIMASGTDRVFCLLSSFSEVKSSMRYDTMKHLENCGVEFKQKARNAQSRHCSCFMTTHVPF</sequence>
<gene>
    <name evidence="1" type="ORF">AVEN_186089_1</name>
</gene>
<reference evidence="1 2" key="1">
    <citation type="journal article" date="2019" name="Sci. Rep.">
        <title>Orb-weaving spider Araneus ventricosus genome elucidates the spidroin gene catalogue.</title>
        <authorList>
            <person name="Kono N."/>
            <person name="Nakamura H."/>
            <person name="Ohtoshi R."/>
            <person name="Moran D.A.P."/>
            <person name="Shinohara A."/>
            <person name="Yoshida Y."/>
            <person name="Fujiwara M."/>
            <person name="Mori M."/>
            <person name="Tomita M."/>
            <person name="Arakawa K."/>
        </authorList>
    </citation>
    <scope>NUCLEOTIDE SEQUENCE [LARGE SCALE GENOMIC DNA]</scope>
</reference>
<dbReference type="Proteomes" id="UP000499080">
    <property type="component" value="Unassembled WGS sequence"/>
</dbReference>
<proteinExistence type="predicted"/>